<sequence length="188" mass="21184">MTSKGRANKLIAAATKQCNNEVEKSSDECHTDFKNNTVVVDNNNIYEEIIIGPNQLINYNNFLTDSSSKESPEISCDTEEWLPKSVINQNNLNLSGSSNENNSEINSTIDIKNNIFNVNNSKEPSRQLFETGEILIDELETCSTKSSVLGIECLEDEENQLEEVCVVGEEGRKKKRRPTYVQLNNFKN</sequence>
<accession>A0A6G0W141</accession>
<proteinExistence type="predicted"/>
<organism evidence="1 2">
    <name type="scientific">Aphis craccivora</name>
    <name type="common">Cowpea aphid</name>
    <dbReference type="NCBI Taxonomy" id="307492"/>
    <lineage>
        <taxon>Eukaryota</taxon>
        <taxon>Metazoa</taxon>
        <taxon>Ecdysozoa</taxon>
        <taxon>Arthropoda</taxon>
        <taxon>Hexapoda</taxon>
        <taxon>Insecta</taxon>
        <taxon>Pterygota</taxon>
        <taxon>Neoptera</taxon>
        <taxon>Paraneoptera</taxon>
        <taxon>Hemiptera</taxon>
        <taxon>Sternorrhyncha</taxon>
        <taxon>Aphidomorpha</taxon>
        <taxon>Aphidoidea</taxon>
        <taxon>Aphididae</taxon>
        <taxon>Aphidini</taxon>
        <taxon>Aphis</taxon>
        <taxon>Aphis</taxon>
    </lineage>
</organism>
<keyword evidence="2" id="KW-1185">Reference proteome</keyword>
<protein>
    <submittedName>
        <fullName evidence="1">Uncharacterized protein</fullName>
    </submittedName>
</protein>
<dbReference type="Proteomes" id="UP000478052">
    <property type="component" value="Unassembled WGS sequence"/>
</dbReference>
<dbReference type="EMBL" id="VUJU01009706">
    <property type="protein sequence ID" value="KAF0718198.1"/>
    <property type="molecule type" value="Genomic_DNA"/>
</dbReference>
<name>A0A6G0W141_APHCR</name>
<evidence type="ECO:0000313" key="1">
    <source>
        <dbReference type="EMBL" id="KAF0718198.1"/>
    </source>
</evidence>
<comment type="caution">
    <text evidence="1">The sequence shown here is derived from an EMBL/GenBank/DDBJ whole genome shotgun (WGS) entry which is preliminary data.</text>
</comment>
<evidence type="ECO:0000313" key="2">
    <source>
        <dbReference type="Proteomes" id="UP000478052"/>
    </source>
</evidence>
<reference evidence="1 2" key="1">
    <citation type="submission" date="2019-08" db="EMBL/GenBank/DDBJ databases">
        <title>Whole genome of Aphis craccivora.</title>
        <authorList>
            <person name="Voronova N.V."/>
            <person name="Shulinski R.S."/>
            <person name="Bandarenka Y.V."/>
            <person name="Zhorov D.G."/>
            <person name="Warner D."/>
        </authorList>
    </citation>
    <scope>NUCLEOTIDE SEQUENCE [LARGE SCALE GENOMIC DNA]</scope>
    <source>
        <strain evidence="1">180601</strain>
        <tissue evidence="1">Whole Body</tissue>
    </source>
</reference>
<gene>
    <name evidence="1" type="ORF">FWK35_00025980</name>
</gene>
<dbReference type="AlphaFoldDB" id="A0A6G0W141"/>